<keyword evidence="3" id="KW-1185">Reference proteome</keyword>
<feature type="region of interest" description="Disordered" evidence="1">
    <location>
        <begin position="1"/>
        <end position="39"/>
    </location>
</feature>
<reference evidence="2 3" key="1">
    <citation type="journal article" date="2015" name="Sci. Rep.">
        <title>Chromosome-level genome map provides insights into diverse defense mechanisms in the medicinal fungus Ganoderma sinense.</title>
        <authorList>
            <person name="Zhu Y."/>
            <person name="Xu J."/>
            <person name="Sun C."/>
            <person name="Zhou S."/>
            <person name="Xu H."/>
            <person name="Nelson D.R."/>
            <person name="Qian J."/>
            <person name="Song J."/>
            <person name="Luo H."/>
            <person name="Xiang L."/>
            <person name="Li Y."/>
            <person name="Xu Z."/>
            <person name="Ji A."/>
            <person name="Wang L."/>
            <person name="Lu S."/>
            <person name="Hayward A."/>
            <person name="Sun W."/>
            <person name="Li X."/>
            <person name="Schwartz D.C."/>
            <person name="Wang Y."/>
            <person name="Chen S."/>
        </authorList>
    </citation>
    <scope>NUCLEOTIDE SEQUENCE [LARGE SCALE GENOMIC DNA]</scope>
    <source>
        <strain evidence="2 3">ZZ0214-1</strain>
    </source>
</reference>
<comment type="caution">
    <text evidence="2">The sequence shown here is derived from an EMBL/GenBank/DDBJ whole genome shotgun (WGS) entry which is preliminary data.</text>
</comment>
<dbReference type="AlphaFoldDB" id="A0A2G8RTS9"/>
<protein>
    <submittedName>
        <fullName evidence="2">Uncharacterized protein</fullName>
    </submittedName>
</protein>
<proteinExistence type="predicted"/>
<sequence>MPTRELPSGPQGKGSARGEYSSRRSRSPSRGSRSTSTSTNVCACLACPALGTILRPHRKGTTRHPLLLPLGVLPVEMRLEPPRTGLGLPRAKARTACRTRGPA</sequence>
<gene>
    <name evidence="2" type="ORF">GSI_12790</name>
</gene>
<accession>A0A2G8RTS9</accession>
<evidence type="ECO:0000313" key="2">
    <source>
        <dbReference type="EMBL" id="PIL24903.1"/>
    </source>
</evidence>
<organism evidence="2 3">
    <name type="scientific">Ganoderma sinense ZZ0214-1</name>
    <dbReference type="NCBI Taxonomy" id="1077348"/>
    <lineage>
        <taxon>Eukaryota</taxon>
        <taxon>Fungi</taxon>
        <taxon>Dikarya</taxon>
        <taxon>Basidiomycota</taxon>
        <taxon>Agaricomycotina</taxon>
        <taxon>Agaricomycetes</taxon>
        <taxon>Polyporales</taxon>
        <taxon>Polyporaceae</taxon>
        <taxon>Ganoderma</taxon>
    </lineage>
</organism>
<dbReference type="EMBL" id="AYKW01000056">
    <property type="protein sequence ID" value="PIL24903.1"/>
    <property type="molecule type" value="Genomic_DNA"/>
</dbReference>
<feature type="region of interest" description="Disordered" evidence="1">
    <location>
        <begin position="82"/>
        <end position="103"/>
    </location>
</feature>
<evidence type="ECO:0000313" key="3">
    <source>
        <dbReference type="Proteomes" id="UP000230002"/>
    </source>
</evidence>
<name>A0A2G8RTS9_9APHY</name>
<evidence type="ECO:0000256" key="1">
    <source>
        <dbReference type="SAM" id="MobiDB-lite"/>
    </source>
</evidence>
<feature type="compositionally biased region" description="Low complexity" evidence="1">
    <location>
        <begin position="28"/>
        <end position="39"/>
    </location>
</feature>
<dbReference type="Proteomes" id="UP000230002">
    <property type="component" value="Unassembled WGS sequence"/>
</dbReference>